<dbReference type="PANTHER" id="PTHR34209:SF1">
    <property type="entry name" value="CALCIUM SENSING RECEPTOR, CHLOROPLASTIC"/>
    <property type="match status" value="1"/>
</dbReference>
<dbReference type="GO" id="GO:0071277">
    <property type="term" value="P:cellular response to calcium ion"/>
    <property type="evidence" value="ECO:0007669"/>
    <property type="project" value="InterPro"/>
</dbReference>
<dbReference type="OrthoDB" id="2015023at2759"/>
<name>A0A1Y1I5F6_KLENI</name>
<evidence type="ECO:0000313" key="2">
    <source>
        <dbReference type="EMBL" id="GAQ86190.1"/>
    </source>
</evidence>
<dbReference type="SUPFAM" id="SSF52821">
    <property type="entry name" value="Rhodanese/Cell cycle control phosphatase"/>
    <property type="match status" value="1"/>
</dbReference>
<dbReference type="OMA" id="NCWIMAD"/>
<evidence type="ECO:0000313" key="3">
    <source>
        <dbReference type="Proteomes" id="UP000054558"/>
    </source>
</evidence>
<dbReference type="PANTHER" id="PTHR34209">
    <property type="entry name" value="RHODANESE/CELL CYCLE CONTROL PHOSPHATASE SUPERFAMILY PROTEIN"/>
    <property type="match status" value="1"/>
</dbReference>
<gene>
    <name evidence="2" type="ORF">KFL_002750070</name>
</gene>
<dbReference type="AlphaFoldDB" id="A0A1Y1I5F6"/>
<dbReference type="SMART" id="SM00450">
    <property type="entry name" value="RHOD"/>
    <property type="match status" value="1"/>
</dbReference>
<sequence>MAQTAVLAPAQGLCNLSTIVRSDVRGKSPFLGSNAAFGARSVPKHARRGRFLTMAAAEETVAGGISVEDVQGAINTVAKVTEQVTAGAKVGYETVADAVDKLVKFAKPAVETAAPVVSEYTGKAFNAATPLAIDAANEAKKALESAGIDTSAAGQYVKTATNIAGTAADTVTSAAKSASPLALSALETTLAQQPTVLAAGAGGLFLLYLLAPSLVGGLGQAFRGYAGDVTAAQALDLLTSSDYTLIDLRTEREKSKAGTPSLPRGAQSKLIPVANEEFEDRKLRNQLRNSGRVEAEVAAIKIANLKKLGKGSKIILLDGSGNVSKTVARFLSKAGFGKVFVVSSGFSGSNGWAQSKLGIDEYNQSGFEILNPGRVISNSGLFGSGGGTTQGTAKKGTRTIDAEILKPSRLLSGGRD</sequence>
<dbReference type="Gene3D" id="3.40.250.10">
    <property type="entry name" value="Rhodanese-like domain"/>
    <property type="match status" value="1"/>
</dbReference>
<feature type="domain" description="Rhodanese" evidence="1">
    <location>
        <begin position="239"/>
        <end position="361"/>
    </location>
</feature>
<dbReference type="GO" id="GO:0090333">
    <property type="term" value="P:regulation of stomatal closure"/>
    <property type="evidence" value="ECO:0007669"/>
    <property type="project" value="InterPro"/>
</dbReference>
<reference evidence="2 3" key="1">
    <citation type="journal article" date="2014" name="Nat. Commun.">
        <title>Klebsormidium flaccidum genome reveals primary factors for plant terrestrial adaptation.</title>
        <authorList>
            <person name="Hori K."/>
            <person name="Maruyama F."/>
            <person name="Fujisawa T."/>
            <person name="Togashi T."/>
            <person name="Yamamoto N."/>
            <person name="Seo M."/>
            <person name="Sato S."/>
            <person name="Yamada T."/>
            <person name="Mori H."/>
            <person name="Tajima N."/>
            <person name="Moriyama T."/>
            <person name="Ikeuchi M."/>
            <person name="Watanabe M."/>
            <person name="Wada H."/>
            <person name="Kobayashi K."/>
            <person name="Saito M."/>
            <person name="Masuda T."/>
            <person name="Sasaki-Sekimoto Y."/>
            <person name="Mashiguchi K."/>
            <person name="Awai K."/>
            <person name="Shimojima M."/>
            <person name="Masuda S."/>
            <person name="Iwai M."/>
            <person name="Nobusawa T."/>
            <person name="Narise T."/>
            <person name="Kondo S."/>
            <person name="Saito H."/>
            <person name="Sato R."/>
            <person name="Murakawa M."/>
            <person name="Ihara Y."/>
            <person name="Oshima-Yamada Y."/>
            <person name="Ohtaka K."/>
            <person name="Satoh M."/>
            <person name="Sonobe K."/>
            <person name="Ishii M."/>
            <person name="Ohtani R."/>
            <person name="Kanamori-Sato M."/>
            <person name="Honoki R."/>
            <person name="Miyazaki D."/>
            <person name="Mochizuki H."/>
            <person name="Umetsu J."/>
            <person name="Higashi K."/>
            <person name="Shibata D."/>
            <person name="Kamiya Y."/>
            <person name="Sato N."/>
            <person name="Nakamura Y."/>
            <person name="Tabata S."/>
            <person name="Ida S."/>
            <person name="Kurokawa K."/>
            <person name="Ohta H."/>
        </authorList>
    </citation>
    <scope>NUCLEOTIDE SEQUENCE [LARGE SCALE GENOMIC DNA]</scope>
    <source>
        <strain evidence="2 3">NIES-2285</strain>
    </source>
</reference>
<dbReference type="InterPro" id="IPR001763">
    <property type="entry name" value="Rhodanese-like_dom"/>
</dbReference>
<dbReference type="Proteomes" id="UP000054558">
    <property type="component" value="Unassembled WGS sequence"/>
</dbReference>
<dbReference type="EMBL" id="DF237224">
    <property type="protein sequence ID" value="GAQ86190.1"/>
    <property type="molecule type" value="Genomic_DNA"/>
</dbReference>
<dbReference type="GO" id="GO:0009704">
    <property type="term" value="P:de-etiolation"/>
    <property type="evidence" value="ECO:0007669"/>
    <property type="project" value="InterPro"/>
</dbReference>
<organism evidence="2 3">
    <name type="scientific">Klebsormidium nitens</name>
    <name type="common">Green alga</name>
    <name type="synonym">Ulothrix nitens</name>
    <dbReference type="NCBI Taxonomy" id="105231"/>
    <lineage>
        <taxon>Eukaryota</taxon>
        <taxon>Viridiplantae</taxon>
        <taxon>Streptophyta</taxon>
        <taxon>Klebsormidiophyceae</taxon>
        <taxon>Klebsormidiales</taxon>
        <taxon>Klebsormidiaceae</taxon>
        <taxon>Klebsormidium</taxon>
    </lineage>
</organism>
<accession>A0A1Y1I5F6</accession>
<proteinExistence type="predicted"/>
<evidence type="ECO:0000259" key="1">
    <source>
        <dbReference type="PROSITE" id="PS50206"/>
    </source>
</evidence>
<keyword evidence="2" id="KW-0675">Receptor</keyword>
<dbReference type="InterPro" id="IPR036873">
    <property type="entry name" value="Rhodanese-like_dom_sf"/>
</dbReference>
<dbReference type="Pfam" id="PF00581">
    <property type="entry name" value="Rhodanese"/>
    <property type="match status" value="1"/>
</dbReference>
<dbReference type="InterPro" id="IPR044690">
    <property type="entry name" value="CAS_plant"/>
</dbReference>
<dbReference type="CDD" id="cd00158">
    <property type="entry name" value="RHOD"/>
    <property type="match status" value="1"/>
</dbReference>
<dbReference type="PROSITE" id="PS50206">
    <property type="entry name" value="RHODANESE_3"/>
    <property type="match status" value="1"/>
</dbReference>
<dbReference type="STRING" id="105231.A0A1Y1I5F6"/>
<protein>
    <submittedName>
        <fullName evidence="2">Calcium sensing receptor like protein</fullName>
    </submittedName>
</protein>
<keyword evidence="3" id="KW-1185">Reference proteome</keyword>